<organism evidence="1 2">
    <name type="scientific">Coemansia furcata</name>
    <dbReference type="NCBI Taxonomy" id="417177"/>
    <lineage>
        <taxon>Eukaryota</taxon>
        <taxon>Fungi</taxon>
        <taxon>Fungi incertae sedis</taxon>
        <taxon>Zoopagomycota</taxon>
        <taxon>Kickxellomycotina</taxon>
        <taxon>Kickxellomycetes</taxon>
        <taxon>Kickxellales</taxon>
        <taxon>Kickxellaceae</taxon>
        <taxon>Coemansia</taxon>
    </lineage>
</organism>
<reference evidence="1" key="1">
    <citation type="submission" date="2022-07" db="EMBL/GenBank/DDBJ databases">
        <title>Phylogenomic reconstructions and comparative analyses of Kickxellomycotina fungi.</title>
        <authorList>
            <person name="Reynolds N.K."/>
            <person name="Stajich J.E."/>
            <person name="Barry K."/>
            <person name="Grigoriev I.V."/>
            <person name="Crous P."/>
            <person name="Smith M.E."/>
        </authorList>
    </citation>
    <scope>NUCLEOTIDE SEQUENCE</scope>
    <source>
        <strain evidence="1">CBS 102833</strain>
    </source>
</reference>
<accession>A0ACC1LIS8</accession>
<proteinExistence type="predicted"/>
<gene>
    <name evidence="1" type="ORF">H4S07_002731</name>
</gene>
<evidence type="ECO:0000313" key="1">
    <source>
        <dbReference type="EMBL" id="KAJ2810328.1"/>
    </source>
</evidence>
<comment type="caution">
    <text evidence="1">The sequence shown here is derived from an EMBL/GenBank/DDBJ whole genome shotgun (WGS) entry which is preliminary data.</text>
</comment>
<keyword evidence="2" id="KW-1185">Reference proteome</keyword>
<protein>
    <submittedName>
        <fullName evidence="1">Uncharacterized protein</fullName>
    </submittedName>
</protein>
<sequence>MVKQKPIDREKQKQVQEIEALLRASANSASKIVGSWLPSDDEDDTDKTKQTSAAALKPRDVFKGRPARLGVGAKFLSHKEMMLNSQSGPGILSAEELQLKRKLTKGVSTAADGKKSSLPEKRKSIDDEEDDTDSRSRTVGSSGTEQTNKASPISGSSPHNTSSVAHNMATKKKSKTSMFLDSLIKRRKK</sequence>
<evidence type="ECO:0000313" key="2">
    <source>
        <dbReference type="Proteomes" id="UP001140096"/>
    </source>
</evidence>
<name>A0ACC1LIS8_9FUNG</name>
<dbReference type="EMBL" id="JANBUP010000745">
    <property type="protein sequence ID" value="KAJ2810328.1"/>
    <property type="molecule type" value="Genomic_DNA"/>
</dbReference>
<dbReference type="Proteomes" id="UP001140096">
    <property type="component" value="Unassembled WGS sequence"/>
</dbReference>